<feature type="transmembrane region" description="Helical" evidence="7">
    <location>
        <begin position="444"/>
        <end position="464"/>
    </location>
</feature>
<sequence length="830" mass="88040">MMWLKLSARSVLRQRRRSLLACSGIALGLVALLGAWSMFDGVNAQLIRNMTANYSGHLQIQRQGFLDKHSIDFAFRAEDVEPALRQPEIVARSSRLSGTGLLASGNNARGVLVAGVEPEREAEVTLLSRKLVEGGYLKTGGDSGMVVGASLARALSVAVGAEVAIVSQGMHGAIGAQRFRIVGIYDSGNAMVDSSQVFVTLPAAQELFSAPGRVTAVAMKLASLQDTERVRAKAGAALSGSDYRAWGWRQLLPSVAQSVDLHESVVRVVMLVLFGIVAVGMTSTLQMAVAERVREFGVMRAIGTEPGQLFRAIVYEGLLMASAAFAVGSTAMLALVAWLSRTGVDFSAHSQGMQMMQGASTIIVPELHGARVLEAGMGLLAVTLLATVMPAMRAARIAPISALRGQWRDAGASRSQPTARRISRLPMNLRLALRNLNRSRVRTALGLAALSFGLGAFIFVGAFAEGFLSQMVRNATGLLTGEAQIQHKSFRFDARPELAFQAAPQWLERLRELPQVRALSPRVQTQATLGSARKAEPITLAGVDPAQERGVTFLDQAIRQGSALRSGQDVLIGRKLAERLDVRVGEKVVVTAQDAKGQLASEAFVVAGIFDTGSRGPDASMAFVGLSSAQKMLALDERITNLLLRLHPSADVPAFVRSLDGMLPADGALQALTWQQLLPEVAQFSNLVRHGLLLVLAIVFGMVSVIVMNTLLMSVFERRTEFGTLLAIGADAKSVLRLVITEASLLAAIGAATGIVLGGAIAWRLSVTGVTLAARGSDSLPGVTDIVHPVLSAGLLFGPAGLLCLLVLAASVYPAMRTVKLNPVDALRRG</sequence>
<dbReference type="InterPro" id="IPR003838">
    <property type="entry name" value="ABC3_permease_C"/>
</dbReference>
<dbReference type="STRING" id="1035707.SAMN05216552_1002104"/>
<feature type="transmembrane region" description="Helical" evidence="7">
    <location>
        <begin position="318"/>
        <end position="339"/>
    </location>
</feature>
<keyword evidence="11" id="KW-1185">Reference proteome</keyword>
<feature type="transmembrane region" description="Helical" evidence="7">
    <location>
        <begin position="375"/>
        <end position="395"/>
    </location>
</feature>
<dbReference type="Pfam" id="PF12704">
    <property type="entry name" value="MacB_PCD"/>
    <property type="match status" value="2"/>
</dbReference>
<evidence type="ECO:0000256" key="1">
    <source>
        <dbReference type="ARBA" id="ARBA00004651"/>
    </source>
</evidence>
<dbReference type="PANTHER" id="PTHR30489:SF0">
    <property type="entry name" value="LIPOPROTEIN-RELEASING SYSTEM TRANSMEMBRANE PROTEIN LOLE"/>
    <property type="match status" value="1"/>
</dbReference>
<dbReference type="PANTHER" id="PTHR30489">
    <property type="entry name" value="LIPOPROTEIN-RELEASING SYSTEM TRANSMEMBRANE PROTEIN LOLE"/>
    <property type="match status" value="1"/>
</dbReference>
<reference evidence="11" key="1">
    <citation type="submission" date="2016-10" db="EMBL/GenBank/DDBJ databases">
        <authorList>
            <person name="Varghese N."/>
            <person name="Submissions S."/>
        </authorList>
    </citation>
    <scope>NUCLEOTIDE SEQUENCE [LARGE SCALE GENOMIC DNA]</scope>
    <source>
        <strain evidence="11">CGMCC 1.11014</strain>
    </source>
</reference>
<evidence type="ECO:0000256" key="3">
    <source>
        <dbReference type="ARBA" id="ARBA00022475"/>
    </source>
</evidence>
<feature type="domain" description="MacB-like periplasmic core" evidence="9">
    <location>
        <begin position="18"/>
        <end position="234"/>
    </location>
</feature>
<evidence type="ECO:0000259" key="9">
    <source>
        <dbReference type="Pfam" id="PF12704"/>
    </source>
</evidence>
<evidence type="ECO:0000259" key="8">
    <source>
        <dbReference type="Pfam" id="PF02687"/>
    </source>
</evidence>
<dbReference type="EMBL" id="FPBO01000002">
    <property type="protein sequence ID" value="SFU36640.1"/>
    <property type="molecule type" value="Genomic_DNA"/>
</dbReference>
<proteinExistence type="inferred from homology"/>
<evidence type="ECO:0000256" key="4">
    <source>
        <dbReference type="ARBA" id="ARBA00022692"/>
    </source>
</evidence>
<dbReference type="InterPro" id="IPR051447">
    <property type="entry name" value="Lipoprotein-release_system"/>
</dbReference>
<dbReference type="AlphaFoldDB" id="A0A1I7FKC5"/>
<name>A0A1I7FKC5_9BURK</name>
<accession>A0A1I7FKC5</accession>
<keyword evidence="3" id="KW-1003">Cell membrane</keyword>
<feature type="domain" description="MacB-like periplasmic core" evidence="9">
    <location>
        <begin position="443"/>
        <end position="659"/>
    </location>
</feature>
<organism evidence="10 11">
    <name type="scientific">Pseudoduganella namucuonensis</name>
    <dbReference type="NCBI Taxonomy" id="1035707"/>
    <lineage>
        <taxon>Bacteria</taxon>
        <taxon>Pseudomonadati</taxon>
        <taxon>Pseudomonadota</taxon>
        <taxon>Betaproteobacteria</taxon>
        <taxon>Burkholderiales</taxon>
        <taxon>Oxalobacteraceae</taxon>
        <taxon>Telluria group</taxon>
        <taxon>Pseudoduganella</taxon>
    </lineage>
</organism>
<dbReference type="Pfam" id="PF02687">
    <property type="entry name" value="FtsX"/>
    <property type="match status" value="2"/>
</dbReference>
<evidence type="ECO:0000256" key="6">
    <source>
        <dbReference type="ARBA" id="ARBA00023136"/>
    </source>
</evidence>
<keyword evidence="5 7" id="KW-1133">Transmembrane helix</keyword>
<dbReference type="GO" id="GO:0098797">
    <property type="term" value="C:plasma membrane protein complex"/>
    <property type="evidence" value="ECO:0007669"/>
    <property type="project" value="TreeGrafter"/>
</dbReference>
<evidence type="ECO:0000313" key="11">
    <source>
        <dbReference type="Proteomes" id="UP000199391"/>
    </source>
</evidence>
<dbReference type="RefSeq" id="WP_177306904.1">
    <property type="nucleotide sequence ID" value="NZ_FPBO01000002.1"/>
</dbReference>
<feature type="domain" description="ABC3 transporter permease C-terminal" evidence="8">
    <location>
        <begin position="695"/>
        <end position="822"/>
    </location>
</feature>
<evidence type="ECO:0000256" key="7">
    <source>
        <dbReference type="SAM" id="Phobius"/>
    </source>
</evidence>
<feature type="transmembrane region" description="Helical" evidence="7">
    <location>
        <begin position="786"/>
        <end position="813"/>
    </location>
</feature>
<dbReference type="GO" id="GO:0044874">
    <property type="term" value="P:lipoprotein localization to outer membrane"/>
    <property type="evidence" value="ECO:0007669"/>
    <property type="project" value="TreeGrafter"/>
</dbReference>
<feature type="domain" description="ABC3 transporter permease C-terminal" evidence="8">
    <location>
        <begin position="268"/>
        <end position="399"/>
    </location>
</feature>
<evidence type="ECO:0000256" key="5">
    <source>
        <dbReference type="ARBA" id="ARBA00022989"/>
    </source>
</evidence>
<feature type="transmembrane region" description="Helical" evidence="7">
    <location>
        <begin position="743"/>
        <end position="766"/>
    </location>
</feature>
<comment type="subcellular location">
    <subcellularLocation>
        <location evidence="1">Cell membrane</location>
        <topology evidence="1">Multi-pass membrane protein</topology>
    </subcellularLocation>
</comment>
<evidence type="ECO:0000256" key="2">
    <source>
        <dbReference type="ARBA" id="ARBA00005236"/>
    </source>
</evidence>
<keyword evidence="4 7" id="KW-0812">Transmembrane</keyword>
<keyword evidence="6 7" id="KW-0472">Membrane</keyword>
<protein>
    <submittedName>
        <fullName evidence="10">ABC-type transport system, involved in lipoprotein release, permease component</fullName>
    </submittedName>
</protein>
<gene>
    <name evidence="10" type="ORF">SAMN05216552_1002104</name>
</gene>
<evidence type="ECO:0000313" key="10">
    <source>
        <dbReference type="EMBL" id="SFU36640.1"/>
    </source>
</evidence>
<dbReference type="Proteomes" id="UP000199391">
    <property type="component" value="Unassembled WGS sequence"/>
</dbReference>
<dbReference type="InterPro" id="IPR025857">
    <property type="entry name" value="MacB_PCD"/>
</dbReference>
<keyword evidence="10" id="KW-0449">Lipoprotein</keyword>
<comment type="similarity">
    <text evidence="2">Belongs to the ABC-4 integral membrane protein family. LolC/E subfamily.</text>
</comment>
<feature type="transmembrane region" description="Helical" evidence="7">
    <location>
        <begin position="268"/>
        <end position="290"/>
    </location>
</feature>
<feature type="transmembrane region" description="Helical" evidence="7">
    <location>
        <begin position="691"/>
        <end position="712"/>
    </location>
</feature>